<protein>
    <recommendedName>
        <fullName evidence="1">BTB domain-containing protein</fullName>
    </recommendedName>
</protein>
<evidence type="ECO:0000259" key="1">
    <source>
        <dbReference type="PROSITE" id="PS50097"/>
    </source>
</evidence>
<dbReference type="EMBL" id="JAZHXI010000014">
    <property type="protein sequence ID" value="KAL2064013.1"/>
    <property type="molecule type" value="Genomic_DNA"/>
</dbReference>
<dbReference type="Proteomes" id="UP001595075">
    <property type="component" value="Unassembled WGS sequence"/>
</dbReference>
<dbReference type="CDD" id="cd18186">
    <property type="entry name" value="BTB_POZ_ZBTB_KLHL-like"/>
    <property type="match status" value="1"/>
</dbReference>
<evidence type="ECO:0000313" key="3">
    <source>
        <dbReference type="Proteomes" id="UP001595075"/>
    </source>
</evidence>
<dbReference type="PANTHER" id="PTHR47843">
    <property type="entry name" value="BTB DOMAIN-CONTAINING PROTEIN-RELATED"/>
    <property type="match status" value="1"/>
</dbReference>
<dbReference type="Gene3D" id="3.30.710.10">
    <property type="entry name" value="Potassium Channel Kv1.1, Chain A"/>
    <property type="match status" value="1"/>
</dbReference>
<name>A0ABR4C4K7_9HELO</name>
<comment type="caution">
    <text evidence="2">The sequence shown here is derived from an EMBL/GenBank/DDBJ whole genome shotgun (WGS) entry which is preliminary data.</text>
</comment>
<dbReference type="InterPro" id="IPR000210">
    <property type="entry name" value="BTB/POZ_dom"/>
</dbReference>
<dbReference type="InterPro" id="IPR011333">
    <property type="entry name" value="SKP1/BTB/POZ_sf"/>
</dbReference>
<dbReference type="PANTHER" id="PTHR47843:SF2">
    <property type="entry name" value="BTB DOMAIN-CONTAINING PROTEIN"/>
    <property type="match status" value="1"/>
</dbReference>
<reference evidence="2 3" key="1">
    <citation type="journal article" date="2024" name="Commun. Biol.">
        <title>Comparative genomic analysis of thermophilic fungi reveals convergent evolutionary adaptations and gene losses.</title>
        <authorList>
            <person name="Steindorff A.S."/>
            <person name="Aguilar-Pontes M.V."/>
            <person name="Robinson A.J."/>
            <person name="Andreopoulos B."/>
            <person name="LaButti K."/>
            <person name="Kuo A."/>
            <person name="Mondo S."/>
            <person name="Riley R."/>
            <person name="Otillar R."/>
            <person name="Haridas S."/>
            <person name="Lipzen A."/>
            <person name="Grimwood J."/>
            <person name="Schmutz J."/>
            <person name="Clum A."/>
            <person name="Reid I.D."/>
            <person name="Moisan M.C."/>
            <person name="Butler G."/>
            <person name="Nguyen T.T.M."/>
            <person name="Dewar K."/>
            <person name="Conant G."/>
            <person name="Drula E."/>
            <person name="Henrissat B."/>
            <person name="Hansel C."/>
            <person name="Singer S."/>
            <person name="Hutchinson M.I."/>
            <person name="de Vries R.P."/>
            <person name="Natvig D.O."/>
            <person name="Powell A.J."/>
            <person name="Tsang A."/>
            <person name="Grigoriev I.V."/>
        </authorList>
    </citation>
    <scope>NUCLEOTIDE SEQUENCE [LARGE SCALE GENOMIC DNA]</scope>
    <source>
        <strain evidence="2 3">CBS 494.80</strain>
    </source>
</reference>
<proteinExistence type="predicted"/>
<feature type="domain" description="BTB" evidence="1">
    <location>
        <begin position="83"/>
        <end position="154"/>
    </location>
</feature>
<evidence type="ECO:0000313" key="2">
    <source>
        <dbReference type="EMBL" id="KAL2064013.1"/>
    </source>
</evidence>
<gene>
    <name evidence="2" type="ORF">VTL71DRAFT_4507</name>
</gene>
<dbReference type="PROSITE" id="PS50097">
    <property type="entry name" value="BTB"/>
    <property type="match status" value="1"/>
</dbReference>
<keyword evidence="3" id="KW-1185">Reference proteome</keyword>
<accession>A0ABR4C4K7</accession>
<dbReference type="SUPFAM" id="SSF54695">
    <property type="entry name" value="POZ domain"/>
    <property type="match status" value="1"/>
</dbReference>
<organism evidence="2 3">
    <name type="scientific">Oculimacula yallundae</name>
    <dbReference type="NCBI Taxonomy" id="86028"/>
    <lineage>
        <taxon>Eukaryota</taxon>
        <taxon>Fungi</taxon>
        <taxon>Dikarya</taxon>
        <taxon>Ascomycota</taxon>
        <taxon>Pezizomycotina</taxon>
        <taxon>Leotiomycetes</taxon>
        <taxon>Helotiales</taxon>
        <taxon>Ploettnerulaceae</taxon>
        <taxon>Oculimacula</taxon>
    </lineage>
</organism>
<sequence length="286" mass="33311">MNRNSRLHGRYKKKRLPMPEFFYPPDSEIMSSEEEERYESPVEEDFVLEEEDIREEDKALPDLNELYRYKPCLLVSLSEHSITMVTFVIGAEPDPKTFYVHKHLACAHSPFFEAAFQGQMIEGRTQSMRFEDVEIEIFGDLVHWMYTNTLQNDFLSRDSELTEVGKLAYIGLWKLAERCLMPVLQNTVMIAMLGNGSWFMNDKIVELAHFACQNPGNTALKRFVVYKLAWDWTAEMYSQMIEQLPTELIGKVSETLKRHVESRNEVAKIPGVEFFVEVDTVVRMGK</sequence>
<dbReference type="Pfam" id="PF00651">
    <property type="entry name" value="BTB"/>
    <property type="match status" value="1"/>
</dbReference>